<name>A0A843YL74_9RHOB</name>
<dbReference type="Gene3D" id="3.30.420.310">
    <property type="entry name" value="2-keto-3-deoxy-galactonokinase, C-terminal domain"/>
    <property type="match status" value="1"/>
</dbReference>
<evidence type="ECO:0000313" key="1">
    <source>
        <dbReference type="EMBL" id="MQQ10174.1"/>
    </source>
</evidence>
<evidence type="ECO:0000313" key="2">
    <source>
        <dbReference type="Proteomes" id="UP000444174"/>
    </source>
</evidence>
<comment type="caution">
    <text evidence="1">The sequence shown here is derived from an EMBL/GenBank/DDBJ whole genome shotgun (WGS) entry which is preliminary data.</text>
</comment>
<dbReference type="Proteomes" id="UP000444174">
    <property type="component" value="Unassembled WGS sequence"/>
</dbReference>
<organism evidence="1 2">
    <name type="scientific">Tritonibacter litoralis</name>
    <dbReference type="NCBI Taxonomy" id="2662264"/>
    <lineage>
        <taxon>Bacteria</taxon>
        <taxon>Pseudomonadati</taxon>
        <taxon>Pseudomonadota</taxon>
        <taxon>Alphaproteobacteria</taxon>
        <taxon>Rhodobacterales</taxon>
        <taxon>Paracoccaceae</taxon>
        <taxon>Tritonibacter</taxon>
    </lineage>
</organism>
<keyword evidence="2" id="KW-1185">Reference proteome</keyword>
<protein>
    <submittedName>
        <fullName evidence="1">2-keto-3-deoxy-galactonokinase</fullName>
    </submittedName>
</protein>
<accession>A0A843YL74</accession>
<dbReference type="EMBL" id="WIBF01000012">
    <property type="protein sequence ID" value="MQQ10174.1"/>
    <property type="molecule type" value="Genomic_DNA"/>
</dbReference>
<keyword evidence="1" id="KW-0418">Kinase</keyword>
<dbReference type="InterPro" id="IPR043129">
    <property type="entry name" value="ATPase_NBD"/>
</dbReference>
<dbReference type="InterPro" id="IPR042257">
    <property type="entry name" value="DGOK_C"/>
</dbReference>
<dbReference type="GO" id="GO:0008671">
    <property type="term" value="F:2-dehydro-3-deoxygalactonokinase activity"/>
    <property type="evidence" value="ECO:0007669"/>
    <property type="project" value="InterPro"/>
</dbReference>
<dbReference type="Pfam" id="PF05035">
    <property type="entry name" value="DGOK"/>
    <property type="match status" value="1"/>
</dbReference>
<dbReference type="InterPro" id="IPR042258">
    <property type="entry name" value="DGOK_N"/>
</dbReference>
<dbReference type="InterPro" id="IPR007729">
    <property type="entry name" value="DGOK"/>
</dbReference>
<dbReference type="SUPFAM" id="SSF53067">
    <property type="entry name" value="Actin-like ATPase domain"/>
    <property type="match status" value="1"/>
</dbReference>
<sequence>MTTAQEQATAWVAVDWGTTHMRLWCLAADGTVLTRRTSDKGMGQIAADAYENVLLDLLADHLPEGAALDVVVCGMAGSRQGWIEAPYVATPCDPRAGVAATSAPVSDPRFNVHILPGVKQRDPADVMRGEETQIRGVIAQEPGFDGVICLPGTHTKWVRVQAGRIVEFATIMSGELFEVIGQYSVLCHSVGNTGWDAAAFENSCLKAAQDPTHLIGSLFGLRAQSLLADLGPAAARASLSGLLLGAELGAMRRLWDATPVTIVGENTLAQAYATALTLHGQVAQVADAETTTLNGLRDAYAQLQETEIHGS</sequence>
<dbReference type="AlphaFoldDB" id="A0A843YL74"/>
<proteinExistence type="predicted"/>
<keyword evidence="1" id="KW-0808">Transferase</keyword>
<dbReference type="RefSeq" id="WP_153217148.1">
    <property type="nucleotide sequence ID" value="NZ_WIBF01000012.1"/>
</dbReference>
<reference evidence="1 2" key="1">
    <citation type="submission" date="2019-10" db="EMBL/GenBank/DDBJ databases">
        <title>Epibacterium sp. nov., isolated from seawater.</title>
        <authorList>
            <person name="Zhang X."/>
            <person name="Li N."/>
        </authorList>
    </citation>
    <scope>NUCLEOTIDE SEQUENCE [LARGE SCALE GENOMIC DNA]</scope>
    <source>
        <strain evidence="1 2">SM1979</strain>
    </source>
</reference>
<dbReference type="Gene3D" id="3.30.420.300">
    <property type="entry name" value="2-keto-3-deoxy-galactonokinase, substrate binding domain"/>
    <property type="match status" value="1"/>
</dbReference>
<dbReference type="GO" id="GO:0034194">
    <property type="term" value="P:D-galactonate catabolic process"/>
    <property type="evidence" value="ECO:0007669"/>
    <property type="project" value="InterPro"/>
</dbReference>
<gene>
    <name evidence="1" type="ORF">GFB49_17025</name>
</gene>